<evidence type="ECO:0000313" key="12">
    <source>
        <dbReference type="Proteomes" id="UP000283523"/>
    </source>
</evidence>
<reference evidence="11 12" key="1">
    <citation type="submission" date="2018-08" db="EMBL/GenBank/DDBJ databases">
        <title>Fibrisoma montanum sp. nov., isolated from Danxia mountain soil.</title>
        <authorList>
            <person name="Huang Y."/>
        </authorList>
    </citation>
    <scope>NUCLEOTIDE SEQUENCE [LARGE SCALE GENOMIC DNA]</scope>
    <source>
        <strain evidence="11 12">HYT19</strain>
    </source>
</reference>
<protein>
    <submittedName>
        <fullName evidence="11">Cytochrome-c peroxidase</fullName>
    </submittedName>
</protein>
<feature type="binding site" description="covalent" evidence="8">
    <location>
        <position position="258"/>
    </location>
    <ligand>
        <name>heme c</name>
        <dbReference type="ChEBI" id="CHEBI:61717"/>
        <label>2</label>
    </ligand>
</feature>
<evidence type="ECO:0000256" key="4">
    <source>
        <dbReference type="ARBA" id="ARBA00022729"/>
    </source>
</evidence>
<name>A0A418MCE9_9BACT</name>
<keyword evidence="4" id="KW-0732">Signal</keyword>
<dbReference type="Proteomes" id="UP000283523">
    <property type="component" value="Unassembled WGS sequence"/>
</dbReference>
<evidence type="ECO:0000313" key="11">
    <source>
        <dbReference type="EMBL" id="RIV24051.1"/>
    </source>
</evidence>
<keyword evidence="11" id="KW-0575">Peroxidase</keyword>
<evidence type="ECO:0000256" key="1">
    <source>
        <dbReference type="ARBA" id="ARBA00004418"/>
    </source>
</evidence>
<feature type="domain" description="Cytochrome c" evidence="10">
    <location>
        <begin position="54"/>
        <end position="169"/>
    </location>
</feature>
<keyword evidence="5" id="KW-0574">Periplasm</keyword>
<evidence type="ECO:0000259" key="10">
    <source>
        <dbReference type="PROSITE" id="PS51007"/>
    </source>
</evidence>
<dbReference type="InterPro" id="IPR026259">
    <property type="entry name" value="MauG/Cytc_peroxidase"/>
</dbReference>
<dbReference type="PROSITE" id="PS51257">
    <property type="entry name" value="PROKAR_LIPOPROTEIN"/>
    <property type="match status" value="1"/>
</dbReference>
<keyword evidence="7 9" id="KW-0408">Iron</keyword>
<feature type="binding site" description="covalent" evidence="8">
    <location>
        <position position="255"/>
    </location>
    <ligand>
        <name>heme c</name>
        <dbReference type="ChEBI" id="CHEBI:61717"/>
        <label>2</label>
    </ligand>
</feature>
<comment type="cofactor">
    <cofactor evidence="8">
        <name>heme</name>
        <dbReference type="ChEBI" id="CHEBI:30413"/>
    </cofactor>
    <text evidence="8">Binds 2 heme groups.</text>
</comment>
<proteinExistence type="predicted"/>
<comment type="PTM">
    <text evidence="8">Binds 2 heme groups per subunit.</text>
</comment>
<dbReference type="GO" id="GO:0004130">
    <property type="term" value="F:cytochrome-c peroxidase activity"/>
    <property type="evidence" value="ECO:0007669"/>
    <property type="project" value="TreeGrafter"/>
</dbReference>
<evidence type="ECO:0000256" key="3">
    <source>
        <dbReference type="ARBA" id="ARBA00022723"/>
    </source>
</evidence>
<keyword evidence="12" id="KW-1185">Reference proteome</keyword>
<keyword evidence="3 9" id="KW-0479">Metal-binding</keyword>
<feature type="binding site" description="covalent" evidence="8">
    <location>
        <position position="76"/>
    </location>
    <ligand>
        <name>heme c</name>
        <dbReference type="ChEBI" id="CHEBI:61717"/>
        <label>1</label>
    </ligand>
</feature>
<dbReference type="PANTHER" id="PTHR30600:SF10">
    <property type="entry name" value="BLL6722 PROTEIN"/>
    <property type="match status" value="1"/>
</dbReference>
<keyword evidence="2 8" id="KW-0349">Heme</keyword>
<dbReference type="Pfam" id="PF03150">
    <property type="entry name" value="CCP_MauG"/>
    <property type="match status" value="1"/>
</dbReference>
<organism evidence="11 12">
    <name type="scientific">Fibrisoma montanum</name>
    <dbReference type="NCBI Taxonomy" id="2305895"/>
    <lineage>
        <taxon>Bacteria</taxon>
        <taxon>Pseudomonadati</taxon>
        <taxon>Bacteroidota</taxon>
        <taxon>Cytophagia</taxon>
        <taxon>Cytophagales</taxon>
        <taxon>Spirosomataceae</taxon>
        <taxon>Fibrisoma</taxon>
    </lineage>
</organism>
<dbReference type="PANTHER" id="PTHR30600">
    <property type="entry name" value="CYTOCHROME C PEROXIDASE-RELATED"/>
    <property type="match status" value="1"/>
</dbReference>
<dbReference type="GO" id="GO:0020037">
    <property type="term" value="F:heme binding"/>
    <property type="evidence" value="ECO:0007669"/>
    <property type="project" value="InterPro"/>
</dbReference>
<dbReference type="InterPro" id="IPR004852">
    <property type="entry name" value="Di-haem_cyt_c_peroxidsae"/>
</dbReference>
<dbReference type="PROSITE" id="PS51007">
    <property type="entry name" value="CYTC"/>
    <property type="match status" value="1"/>
</dbReference>
<dbReference type="SUPFAM" id="SSF46626">
    <property type="entry name" value="Cytochrome c"/>
    <property type="match status" value="2"/>
</dbReference>
<dbReference type="GO" id="GO:0046872">
    <property type="term" value="F:metal ion binding"/>
    <property type="evidence" value="ECO:0007669"/>
    <property type="project" value="UniProtKB-KW"/>
</dbReference>
<evidence type="ECO:0000256" key="2">
    <source>
        <dbReference type="ARBA" id="ARBA00022617"/>
    </source>
</evidence>
<dbReference type="OrthoDB" id="9805202at2"/>
<accession>A0A418MCE9</accession>
<dbReference type="AlphaFoldDB" id="A0A418MCE9"/>
<evidence type="ECO:0000256" key="7">
    <source>
        <dbReference type="ARBA" id="ARBA00023004"/>
    </source>
</evidence>
<dbReference type="RefSeq" id="WP_119668267.1">
    <property type="nucleotide sequence ID" value="NZ_QXED01000003.1"/>
</dbReference>
<evidence type="ECO:0000256" key="9">
    <source>
        <dbReference type="PIRSR" id="PIRSR000294-2"/>
    </source>
</evidence>
<feature type="binding site" description="axial binding residue" evidence="9">
    <location>
        <position position="259"/>
    </location>
    <ligand>
        <name>heme c</name>
        <dbReference type="ChEBI" id="CHEBI:61717"/>
        <label>2</label>
    </ligand>
    <ligandPart>
        <name>Fe</name>
        <dbReference type="ChEBI" id="CHEBI:18248"/>
    </ligandPart>
</feature>
<dbReference type="InterPro" id="IPR009056">
    <property type="entry name" value="Cyt_c-like_dom"/>
</dbReference>
<evidence type="ECO:0000256" key="8">
    <source>
        <dbReference type="PIRSR" id="PIRSR000294-1"/>
    </source>
</evidence>
<feature type="binding site" description="covalent" evidence="8">
    <location>
        <position position="79"/>
    </location>
    <ligand>
        <name>heme c</name>
        <dbReference type="ChEBI" id="CHEBI:61717"/>
        <label>1</label>
    </ligand>
</feature>
<dbReference type="InterPro" id="IPR051395">
    <property type="entry name" value="Cytochrome_c_Peroxidase/MauG"/>
</dbReference>
<sequence>MTTLKTFALFASIVLFGTTVYSCQSNGLEVNPDETIGALPPTVIDPADNPRTPEKVALGKALFYDPILSGNKDVSCATCHHPNLGYGDGLDLPIGVGGEGLGNSRRFRSPGVIPFTKRNTPTLLNVAFNGIDAHGTYNPVTAPMFYDLRASSLEAQSLLPIAAFEEMRGDVFTEATAIDSVLARLRAIATYRESFRTVFGGNTAITAQNLGKAIAAFERTLVTNNAPFDRYRRGDASAMTEAQKRGMVLFIQNGCTTCHSGPMFSDYKAHVLGVADNDKLGFSDKGKDNKYAFRTPTLRNIALTAPYMHNGKQQSLADVLTFYDRVRDGEQLNPNVAVSQLDSLLRPRVTLSNDLIEFMHALTDNSFDKSIPSQVPSGLPVGGRIQ</sequence>
<keyword evidence="6" id="KW-0560">Oxidoreductase</keyword>
<evidence type="ECO:0000256" key="5">
    <source>
        <dbReference type="ARBA" id="ARBA00022764"/>
    </source>
</evidence>
<feature type="binding site" description="axial binding residue" evidence="9">
    <location>
        <position position="80"/>
    </location>
    <ligand>
        <name>heme c</name>
        <dbReference type="ChEBI" id="CHEBI:61717"/>
        <label>1</label>
    </ligand>
    <ligandPart>
        <name>Fe</name>
        <dbReference type="ChEBI" id="CHEBI:18248"/>
    </ligandPart>
</feature>
<evidence type="ECO:0000256" key="6">
    <source>
        <dbReference type="ARBA" id="ARBA00023002"/>
    </source>
</evidence>
<dbReference type="Gene3D" id="1.10.760.10">
    <property type="entry name" value="Cytochrome c-like domain"/>
    <property type="match status" value="2"/>
</dbReference>
<comment type="subcellular location">
    <subcellularLocation>
        <location evidence="1">Periplasm</location>
    </subcellularLocation>
</comment>
<dbReference type="PIRSF" id="PIRSF000294">
    <property type="entry name" value="Cytochrome-c_peroxidase"/>
    <property type="match status" value="1"/>
</dbReference>
<dbReference type="GO" id="GO:0042597">
    <property type="term" value="C:periplasmic space"/>
    <property type="evidence" value="ECO:0007669"/>
    <property type="project" value="UniProtKB-SubCell"/>
</dbReference>
<comment type="caution">
    <text evidence="11">The sequence shown here is derived from an EMBL/GenBank/DDBJ whole genome shotgun (WGS) entry which is preliminary data.</text>
</comment>
<dbReference type="InterPro" id="IPR036909">
    <property type="entry name" value="Cyt_c-like_dom_sf"/>
</dbReference>
<dbReference type="GO" id="GO:0009055">
    <property type="term" value="F:electron transfer activity"/>
    <property type="evidence" value="ECO:0007669"/>
    <property type="project" value="InterPro"/>
</dbReference>
<dbReference type="EMBL" id="QXED01000003">
    <property type="protein sequence ID" value="RIV24051.1"/>
    <property type="molecule type" value="Genomic_DNA"/>
</dbReference>
<gene>
    <name evidence="11" type="ORF">DYU11_13895</name>
</gene>